<reference evidence="3 4" key="1">
    <citation type="submission" date="2020-04" db="EMBL/GenBank/DDBJ databases">
        <authorList>
            <person name="Laetsch R D."/>
            <person name="Stevens L."/>
            <person name="Kumar S."/>
            <person name="Blaxter L. M."/>
        </authorList>
    </citation>
    <scope>NUCLEOTIDE SEQUENCE [LARGE SCALE GENOMIC DNA]</scope>
</reference>
<dbReference type="CDD" id="cd11717">
    <property type="entry name" value="THUMP_THUMPD1_like"/>
    <property type="match status" value="1"/>
</dbReference>
<dbReference type="SUPFAM" id="SSF143437">
    <property type="entry name" value="THUMP domain-like"/>
    <property type="match status" value="1"/>
</dbReference>
<evidence type="ECO:0000313" key="3">
    <source>
        <dbReference type="EMBL" id="CAB3398012.1"/>
    </source>
</evidence>
<dbReference type="Proteomes" id="UP000494206">
    <property type="component" value="Unassembled WGS sequence"/>
</dbReference>
<evidence type="ECO:0000259" key="2">
    <source>
        <dbReference type="PROSITE" id="PS51165"/>
    </source>
</evidence>
<evidence type="ECO:0000256" key="1">
    <source>
        <dbReference type="PROSITE-ProRule" id="PRU00529"/>
    </source>
</evidence>
<gene>
    <name evidence="3" type="ORF">CBOVIS_LOCUS1342</name>
</gene>
<dbReference type="PANTHER" id="PTHR13452">
    <property type="entry name" value="THUMP DOMAIN CONTAINING PROTEIN 1-RELATED"/>
    <property type="match status" value="1"/>
</dbReference>
<keyword evidence="1" id="KW-0694">RNA-binding</keyword>
<dbReference type="EMBL" id="CADEPM010000001">
    <property type="protein sequence ID" value="CAB3398012.1"/>
    <property type="molecule type" value="Genomic_DNA"/>
</dbReference>
<keyword evidence="4" id="KW-1185">Reference proteome</keyword>
<name>A0A8S1EJT5_9PELO</name>
<proteinExistence type="predicted"/>
<accession>A0A8S1EJT5</accession>
<dbReference type="PANTHER" id="PTHR13452:SF10">
    <property type="entry name" value="THUMP DOMAIN-CONTAINING PROTEIN 1"/>
    <property type="match status" value="1"/>
</dbReference>
<dbReference type="Pfam" id="PF02926">
    <property type="entry name" value="THUMP"/>
    <property type="match status" value="1"/>
</dbReference>
<comment type="caution">
    <text evidence="3">The sequence shown here is derived from an EMBL/GenBank/DDBJ whole genome shotgun (WGS) entry which is preliminary data.</text>
</comment>
<dbReference type="GO" id="GO:0003723">
    <property type="term" value="F:RNA binding"/>
    <property type="evidence" value="ECO:0007669"/>
    <property type="project" value="UniProtKB-UniRule"/>
</dbReference>
<dbReference type="GO" id="GO:0006400">
    <property type="term" value="P:tRNA modification"/>
    <property type="evidence" value="ECO:0007669"/>
    <property type="project" value="InterPro"/>
</dbReference>
<dbReference type="InterPro" id="IPR004114">
    <property type="entry name" value="THUMP_dom"/>
</dbReference>
<evidence type="ECO:0000313" key="4">
    <source>
        <dbReference type="Proteomes" id="UP000494206"/>
    </source>
</evidence>
<dbReference type="AlphaFoldDB" id="A0A8S1EJT5"/>
<feature type="domain" description="THUMP" evidence="2">
    <location>
        <begin position="130"/>
        <end position="240"/>
    </location>
</feature>
<dbReference type="InterPro" id="IPR040183">
    <property type="entry name" value="THUMPD1-like"/>
</dbReference>
<dbReference type="PROSITE" id="PS51165">
    <property type="entry name" value="THUMP"/>
    <property type="match status" value="1"/>
</dbReference>
<dbReference type="OrthoDB" id="367221at2759"/>
<organism evidence="3 4">
    <name type="scientific">Caenorhabditis bovis</name>
    <dbReference type="NCBI Taxonomy" id="2654633"/>
    <lineage>
        <taxon>Eukaryota</taxon>
        <taxon>Metazoa</taxon>
        <taxon>Ecdysozoa</taxon>
        <taxon>Nematoda</taxon>
        <taxon>Chromadorea</taxon>
        <taxon>Rhabditida</taxon>
        <taxon>Rhabditina</taxon>
        <taxon>Rhabditomorpha</taxon>
        <taxon>Rhabditoidea</taxon>
        <taxon>Rhabditidae</taxon>
        <taxon>Peloderinae</taxon>
        <taxon>Caenorhabditis</taxon>
    </lineage>
</organism>
<sequence>MGDENRKRTHNYGNNKFNKNSVEPGASGLFFTCEGRAKQAAYEAFCIIDELLDDYSNGISTSNPSIVNEDDSQKSDEDIAFKKACNNERKSKKSKHEKRQRVRHIQTGLKNCIFISVKDANINLLAEKMVDLAQKSPRCHYLQRVFPVEYTVKVDINELTDLIMIIVSENLKPRENGTLPTYSVEFQTRHSDRIDKSTILDKVNDAVSTFAPNAKKNLNLPDITFYIQLTRKQIMAGICPNFYERRKYSMRPKKTTGDAPDTS</sequence>
<dbReference type="Gene3D" id="3.30.2300.10">
    <property type="entry name" value="THUMP superfamily"/>
    <property type="match status" value="1"/>
</dbReference>
<protein>
    <recommendedName>
        <fullName evidence="2">THUMP domain-containing protein</fullName>
    </recommendedName>
</protein>